<keyword evidence="2" id="KW-1185">Reference proteome</keyword>
<reference evidence="2" key="1">
    <citation type="submission" date="2012-02" db="EMBL/GenBank/DDBJ databases">
        <title>Complete sequence of chromosome of Methanomethylovorans hollandica DSM 15978.</title>
        <authorList>
            <person name="Lucas S."/>
            <person name="Copeland A."/>
            <person name="Lapidus A."/>
            <person name="Glavina del Rio T."/>
            <person name="Dalin E."/>
            <person name="Tice H."/>
            <person name="Bruce D."/>
            <person name="Goodwin L."/>
            <person name="Pitluck S."/>
            <person name="Peters L."/>
            <person name="Mikhailova N."/>
            <person name="Held B."/>
            <person name="Kyrpides N."/>
            <person name="Mavromatis K."/>
            <person name="Ivanova N."/>
            <person name="Brettin T."/>
            <person name="Detter J.C."/>
            <person name="Han C."/>
            <person name="Larimer F."/>
            <person name="Land M."/>
            <person name="Hauser L."/>
            <person name="Markowitz V."/>
            <person name="Cheng J.-F."/>
            <person name="Hugenholtz P."/>
            <person name="Woyke T."/>
            <person name="Wu D."/>
            <person name="Spring S."/>
            <person name="Schroeder M."/>
            <person name="Brambilla E."/>
            <person name="Klenk H.-P."/>
            <person name="Eisen J.A."/>
        </authorList>
    </citation>
    <scope>NUCLEOTIDE SEQUENCE [LARGE SCALE GENOMIC DNA]</scope>
    <source>
        <strain evidence="2">DSM 15978 / NBRC 107637 / DMS1</strain>
    </source>
</reference>
<sequence>MRPERKMVVCENNGLVIKKIALSYRKMNGEEIFLLDAEAEVEEKTKYRTADELYKRIEDNFINIGLLKRVDMSSMSDDVIRELILKKHEKEENFLNAGAERGFKLADDIDPDDILRFYIALTPEERVEFNCNP</sequence>
<dbReference type="RefSeq" id="WP_015324451.1">
    <property type="nucleotide sequence ID" value="NC_019977.1"/>
</dbReference>
<dbReference type="GeneID" id="14406857"/>
<dbReference type="Proteomes" id="UP000010866">
    <property type="component" value="Chromosome"/>
</dbReference>
<name>L0KX96_METHD</name>
<dbReference type="HOGENOM" id="CLU_1965587_0_0_2"/>
<evidence type="ECO:0000313" key="1">
    <source>
        <dbReference type="EMBL" id="AGB49285.1"/>
    </source>
</evidence>
<dbReference type="KEGG" id="mhz:Metho_1048"/>
<dbReference type="EMBL" id="CP003362">
    <property type="protein sequence ID" value="AGB49285.1"/>
    <property type="molecule type" value="Genomic_DNA"/>
</dbReference>
<dbReference type="STRING" id="867904.Metho_1048"/>
<accession>L0KX96</accession>
<dbReference type="AlphaFoldDB" id="L0KX96"/>
<gene>
    <name evidence="1" type="ordered locus">Metho_1048</name>
</gene>
<dbReference type="OrthoDB" id="139341at2157"/>
<organism evidence="1 2">
    <name type="scientific">Methanomethylovorans hollandica (strain DSM 15978 / NBRC 107637 / DMS1)</name>
    <dbReference type="NCBI Taxonomy" id="867904"/>
    <lineage>
        <taxon>Archaea</taxon>
        <taxon>Methanobacteriati</taxon>
        <taxon>Methanobacteriota</taxon>
        <taxon>Stenosarchaea group</taxon>
        <taxon>Methanomicrobia</taxon>
        <taxon>Methanosarcinales</taxon>
        <taxon>Methanosarcinaceae</taxon>
        <taxon>Methanomethylovorans</taxon>
    </lineage>
</organism>
<evidence type="ECO:0000313" key="2">
    <source>
        <dbReference type="Proteomes" id="UP000010866"/>
    </source>
</evidence>
<protein>
    <submittedName>
        <fullName evidence="1">Uncharacterized protein</fullName>
    </submittedName>
</protein>
<proteinExistence type="predicted"/>